<evidence type="ECO:0000313" key="3">
    <source>
        <dbReference type="Proteomes" id="UP000250434"/>
    </source>
</evidence>
<feature type="transmembrane region" description="Helical" evidence="1">
    <location>
        <begin position="43"/>
        <end position="61"/>
    </location>
</feature>
<keyword evidence="3" id="KW-1185">Reference proteome</keyword>
<sequence>MSEESATRPVRRLLARAGLVAAALLVFAALVVPDEPDRLTPGAFARIPVEALAGMALVLVLPVRPRRVLAVLAGALLGVVTLLKLIGIGFRIALDRPFHPVFDWALSGPAFDLMVTSLGQAGAHAAAAGIVVLALALVVLLALSAVRLARLVAGHRTTSTRVVSVLGAGWIGCAVTGVQFVPGEPVAANSAVAFAYEDLRQVRADLRDQEAFAGESAAPDPFAAVPGDQLLTALRGKDVVFTFVESYGRFAVQGSDVAARIGPLLDAGTDRLRAAGFHARSAFLTSPTTGGGSWLAHSTLQSGLWIKNEQRYDTLLASDRLTLGGAFQRAGWRTVGDVPAHTRDWPEGEFYGYDRYYEARNVGYQGPSASYVTMPDQFTLSAFHRNERAVDGDQPVMAEIDLVSSHWPWAPPPPVLDWAAVGDGSVYHSLGRPPVEGMWSDPALIRGAYAESVAYSLASLLSYVETHGGGDLVLVFLGDHQPSTMVTGEGADWDVPVTLVARDPALLDRAAAWGWEAGLRPGPGAPVWPMHEFRDRFLTAFAR</sequence>
<feature type="transmembrane region" description="Helical" evidence="1">
    <location>
        <begin position="121"/>
        <end position="146"/>
    </location>
</feature>
<keyword evidence="1" id="KW-0812">Transmembrane</keyword>
<reference evidence="2 3" key="1">
    <citation type="submission" date="2016-04" db="EMBL/GenBank/DDBJ databases">
        <title>Complete genome sequence and analysis of deep-sea sediment isolate, Amycolatopsis sp. WP1.</title>
        <authorList>
            <person name="Wang H."/>
            <person name="Chen S."/>
            <person name="Wu Q."/>
        </authorList>
    </citation>
    <scope>NUCLEOTIDE SEQUENCE [LARGE SCALE GENOMIC DNA]</scope>
    <source>
        <strain evidence="2 3">WP1</strain>
    </source>
</reference>
<proteinExistence type="predicted"/>
<dbReference type="RefSeq" id="WP_236808896.1">
    <property type="nucleotide sequence ID" value="NZ_CP015163.1"/>
</dbReference>
<organism evidence="2 3">
    <name type="scientific">Amycolatopsis albispora</name>
    <dbReference type="NCBI Taxonomy" id="1804986"/>
    <lineage>
        <taxon>Bacteria</taxon>
        <taxon>Bacillati</taxon>
        <taxon>Actinomycetota</taxon>
        <taxon>Actinomycetes</taxon>
        <taxon>Pseudonocardiales</taxon>
        <taxon>Pseudonocardiaceae</taxon>
        <taxon>Amycolatopsis</taxon>
    </lineage>
</organism>
<dbReference type="Proteomes" id="UP000250434">
    <property type="component" value="Chromosome"/>
</dbReference>
<evidence type="ECO:0000256" key="1">
    <source>
        <dbReference type="SAM" id="Phobius"/>
    </source>
</evidence>
<name>A0A344L4D8_9PSEU</name>
<protein>
    <submittedName>
        <fullName evidence="2">Sulfatase</fullName>
    </submittedName>
</protein>
<dbReference type="Gene3D" id="3.40.720.10">
    <property type="entry name" value="Alkaline Phosphatase, subunit A"/>
    <property type="match status" value="1"/>
</dbReference>
<dbReference type="InterPro" id="IPR017850">
    <property type="entry name" value="Alkaline_phosphatase_core_sf"/>
</dbReference>
<gene>
    <name evidence="2" type="ORF">A4R43_10470</name>
</gene>
<keyword evidence="1" id="KW-0472">Membrane</keyword>
<dbReference type="KEGG" id="aab:A4R43_10470"/>
<keyword evidence="1" id="KW-1133">Transmembrane helix</keyword>
<evidence type="ECO:0000313" key="2">
    <source>
        <dbReference type="EMBL" id="AXB42912.1"/>
    </source>
</evidence>
<dbReference type="EMBL" id="CP015163">
    <property type="protein sequence ID" value="AXB42912.1"/>
    <property type="molecule type" value="Genomic_DNA"/>
</dbReference>
<dbReference type="AlphaFoldDB" id="A0A344L4D8"/>
<accession>A0A344L4D8</accession>
<feature type="transmembrane region" description="Helical" evidence="1">
    <location>
        <begin position="68"/>
        <end position="94"/>
    </location>
</feature>
<dbReference type="SUPFAM" id="SSF53649">
    <property type="entry name" value="Alkaline phosphatase-like"/>
    <property type="match status" value="1"/>
</dbReference>